<sequence>MLNYTETMDFSDDRLKIVARLSQNSFCLSVFMCACALIGLAFNLAGSAGLLQGPSSDAATHPVTAICLCCLAVALHLGGRCARPTGSVRFLCAFACGTVLLHHTLTWLEVYPATPSQLFHGRVSVEATMAIVFLSLCTGLRGRMKTQGIVCLVAFLLIVMNCIIGATFGVTFVGGDLAALTLASMCFAALLALSNNANDPFVRVLLLSSEVGVRARVMAMVGTLVPWATGMFLYRLWGMPKLEFPIVALMITVIIGTTIILAIFSGYQHQVGDELRQAAERRLVEQAVTDGLTGLRNRAGITQVLRRRMLDLKQSGRPVGIVMFDLDHFKRINDTHGHDEGDRVLVGVARCLEPLLRQGDVLGRWGGEEFMLIADLRQPEELTQLVERLRVAIHDLSRQLGNKSKTTPIRVSASFGVADMQATDASYNDAVKRADMALYQAKAAGRNCVAIAPLFASRVA</sequence>
<evidence type="ECO:0000313" key="5">
    <source>
        <dbReference type="EMBL" id="SFL03609.1"/>
    </source>
</evidence>
<dbReference type="InterPro" id="IPR050469">
    <property type="entry name" value="Diguanylate_Cyclase"/>
</dbReference>
<dbReference type="CDD" id="cd01949">
    <property type="entry name" value="GGDEF"/>
    <property type="match status" value="1"/>
</dbReference>
<evidence type="ECO:0000259" key="4">
    <source>
        <dbReference type="PROSITE" id="PS50887"/>
    </source>
</evidence>
<dbReference type="PANTHER" id="PTHR45138:SF9">
    <property type="entry name" value="DIGUANYLATE CYCLASE DGCM-RELATED"/>
    <property type="match status" value="1"/>
</dbReference>
<dbReference type="InterPro" id="IPR000160">
    <property type="entry name" value="GGDEF_dom"/>
</dbReference>
<feature type="transmembrane region" description="Helical" evidence="3">
    <location>
        <begin position="246"/>
        <end position="267"/>
    </location>
</feature>
<feature type="transmembrane region" description="Helical" evidence="3">
    <location>
        <begin position="26"/>
        <end position="46"/>
    </location>
</feature>
<dbReference type="SMART" id="SM00267">
    <property type="entry name" value="GGDEF"/>
    <property type="match status" value="1"/>
</dbReference>
<dbReference type="InterPro" id="IPR029787">
    <property type="entry name" value="Nucleotide_cyclase"/>
</dbReference>
<dbReference type="Pfam" id="PF00990">
    <property type="entry name" value="GGDEF"/>
    <property type="match status" value="1"/>
</dbReference>
<dbReference type="EC" id="2.7.7.65" evidence="1"/>
<dbReference type="PANTHER" id="PTHR45138">
    <property type="entry name" value="REGULATORY COMPONENTS OF SENSORY TRANSDUCTION SYSTEM"/>
    <property type="match status" value="1"/>
</dbReference>
<protein>
    <recommendedName>
        <fullName evidence="1">diguanylate cyclase</fullName>
        <ecNumber evidence="1">2.7.7.65</ecNumber>
    </recommendedName>
</protein>
<feature type="transmembrane region" description="Helical" evidence="3">
    <location>
        <begin position="119"/>
        <end position="137"/>
    </location>
</feature>
<dbReference type="Gene3D" id="3.30.70.270">
    <property type="match status" value="1"/>
</dbReference>
<proteinExistence type="predicted"/>
<keyword evidence="3" id="KW-0812">Transmembrane</keyword>
<keyword evidence="6" id="KW-1185">Reference proteome</keyword>
<dbReference type="GO" id="GO:0052621">
    <property type="term" value="F:diguanylate cyclase activity"/>
    <property type="evidence" value="ECO:0007669"/>
    <property type="project" value="UniProtKB-EC"/>
</dbReference>
<feature type="domain" description="GGDEF" evidence="4">
    <location>
        <begin position="317"/>
        <end position="454"/>
    </location>
</feature>
<dbReference type="STRING" id="195913.SAMN04488004_106196"/>
<accession>A0A1I4EEH2</accession>
<keyword evidence="3" id="KW-0472">Membrane</keyword>
<dbReference type="PROSITE" id="PS50887">
    <property type="entry name" value="GGDEF"/>
    <property type="match status" value="1"/>
</dbReference>
<dbReference type="AlphaFoldDB" id="A0A1I4EEH2"/>
<evidence type="ECO:0000256" key="2">
    <source>
        <dbReference type="ARBA" id="ARBA00034247"/>
    </source>
</evidence>
<feature type="transmembrane region" description="Helical" evidence="3">
    <location>
        <begin position="58"/>
        <end position="78"/>
    </location>
</feature>
<dbReference type="Proteomes" id="UP000199550">
    <property type="component" value="Unassembled WGS sequence"/>
</dbReference>
<gene>
    <name evidence="5" type="ORF">SAMN04488004_106196</name>
</gene>
<evidence type="ECO:0000256" key="1">
    <source>
        <dbReference type="ARBA" id="ARBA00012528"/>
    </source>
</evidence>
<feature type="transmembrane region" description="Helical" evidence="3">
    <location>
        <begin position="90"/>
        <end position="107"/>
    </location>
</feature>
<dbReference type="FunFam" id="3.30.70.270:FF:000001">
    <property type="entry name" value="Diguanylate cyclase domain protein"/>
    <property type="match status" value="1"/>
</dbReference>
<dbReference type="RefSeq" id="WP_175499216.1">
    <property type="nucleotide sequence ID" value="NZ_FOTF01000006.1"/>
</dbReference>
<evidence type="ECO:0000313" key="6">
    <source>
        <dbReference type="Proteomes" id="UP000199550"/>
    </source>
</evidence>
<dbReference type="EMBL" id="FOTF01000006">
    <property type="protein sequence ID" value="SFL03609.1"/>
    <property type="molecule type" value="Genomic_DNA"/>
</dbReference>
<comment type="catalytic activity">
    <reaction evidence="2">
        <text>2 GTP = 3',3'-c-di-GMP + 2 diphosphate</text>
        <dbReference type="Rhea" id="RHEA:24898"/>
        <dbReference type="ChEBI" id="CHEBI:33019"/>
        <dbReference type="ChEBI" id="CHEBI:37565"/>
        <dbReference type="ChEBI" id="CHEBI:58805"/>
        <dbReference type="EC" id="2.7.7.65"/>
    </reaction>
</comment>
<evidence type="ECO:0000256" key="3">
    <source>
        <dbReference type="SAM" id="Phobius"/>
    </source>
</evidence>
<feature type="transmembrane region" description="Helical" evidence="3">
    <location>
        <begin position="177"/>
        <end position="194"/>
    </location>
</feature>
<dbReference type="NCBIfam" id="TIGR00254">
    <property type="entry name" value="GGDEF"/>
    <property type="match status" value="1"/>
</dbReference>
<feature type="transmembrane region" description="Helical" evidence="3">
    <location>
        <begin position="149"/>
        <end position="171"/>
    </location>
</feature>
<dbReference type="SUPFAM" id="SSF55073">
    <property type="entry name" value="Nucleotide cyclase"/>
    <property type="match status" value="1"/>
</dbReference>
<dbReference type="InterPro" id="IPR043128">
    <property type="entry name" value="Rev_trsase/Diguanyl_cyclase"/>
</dbReference>
<organism evidence="5 6">
    <name type="scientific">Loktanella salsilacus</name>
    <dbReference type="NCBI Taxonomy" id="195913"/>
    <lineage>
        <taxon>Bacteria</taxon>
        <taxon>Pseudomonadati</taxon>
        <taxon>Pseudomonadota</taxon>
        <taxon>Alphaproteobacteria</taxon>
        <taxon>Rhodobacterales</taxon>
        <taxon>Roseobacteraceae</taxon>
        <taxon>Loktanella</taxon>
    </lineage>
</organism>
<keyword evidence="3" id="KW-1133">Transmembrane helix</keyword>
<name>A0A1I4EEH2_9RHOB</name>
<feature type="transmembrane region" description="Helical" evidence="3">
    <location>
        <begin position="215"/>
        <end position="234"/>
    </location>
</feature>
<reference evidence="5 6" key="1">
    <citation type="submission" date="2016-10" db="EMBL/GenBank/DDBJ databases">
        <authorList>
            <person name="de Groot N.N."/>
        </authorList>
    </citation>
    <scope>NUCLEOTIDE SEQUENCE [LARGE SCALE GENOMIC DNA]</scope>
    <source>
        <strain evidence="5 6">DSM 16199</strain>
    </source>
</reference>